<dbReference type="InterPro" id="IPR050764">
    <property type="entry name" value="CbbQ/NirQ/NorQ/GpvN"/>
</dbReference>
<dbReference type="Proteomes" id="UP001158598">
    <property type="component" value="Chromosome"/>
</dbReference>
<dbReference type="InterPro" id="IPR011703">
    <property type="entry name" value="ATPase_AAA-3"/>
</dbReference>
<accession>A0AA35V338</accession>
<evidence type="ECO:0000313" key="3">
    <source>
        <dbReference type="Proteomes" id="UP001158598"/>
    </source>
</evidence>
<sequence length="339" mass="38214">MNLDTPLADGLERAKRFEQGLQQVVLGQERPIRLLTLAVFARGHALLEGGVGVGKTTLLRAVARGIGGDYERIEGTIDLMPNDLVYYTYLDEQGRPGVAPGPLLKHGEQLSIFFFNEINRARPQVHSLLLRVMAERSVSAFNREYRFPYLQVFADRNRVEKEETFELPAAARDRFMLEIAIEPPADPAHIDQILFDPRFYDPDRLVASAPADTLSFRELNGIAEALQGGIHVSARLRAYVQDLWRATRRPEDFGIALHEADSGDMIEAGSSPRGMSYLVRLARVQAWLSGRDRVEPEDVQYVFAPAVGHRIFLKPVYEYRRAELIPELVGKLIRRIAAP</sequence>
<dbReference type="PANTHER" id="PTHR42759">
    <property type="entry name" value="MOXR FAMILY PROTEIN"/>
    <property type="match status" value="1"/>
</dbReference>
<name>A0AA35V338_METCP</name>
<dbReference type="GO" id="GO:0016887">
    <property type="term" value="F:ATP hydrolysis activity"/>
    <property type="evidence" value="ECO:0007669"/>
    <property type="project" value="InterPro"/>
</dbReference>
<dbReference type="PANTHER" id="PTHR42759:SF6">
    <property type="entry name" value="REGULATORY PROTEIN-RELATED"/>
    <property type="match status" value="1"/>
</dbReference>
<dbReference type="RefSeq" id="WP_218797417.1">
    <property type="nucleotide sequence ID" value="NZ_CP079097.1"/>
</dbReference>
<dbReference type="InterPro" id="IPR041628">
    <property type="entry name" value="ChlI/MoxR_AAA_lid"/>
</dbReference>
<dbReference type="InterPro" id="IPR003593">
    <property type="entry name" value="AAA+_ATPase"/>
</dbReference>
<feature type="domain" description="AAA+ ATPase" evidence="1">
    <location>
        <begin position="41"/>
        <end position="185"/>
    </location>
</feature>
<organism evidence="2 3">
    <name type="scientific">Methylococcus capsulatus</name>
    <dbReference type="NCBI Taxonomy" id="414"/>
    <lineage>
        <taxon>Bacteria</taxon>
        <taxon>Pseudomonadati</taxon>
        <taxon>Pseudomonadota</taxon>
        <taxon>Gammaproteobacteria</taxon>
        <taxon>Methylococcales</taxon>
        <taxon>Methylococcaceae</taxon>
        <taxon>Methylococcus</taxon>
    </lineage>
</organism>
<proteinExistence type="predicted"/>
<dbReference type="FunFam" id="3.40.50.300:FF:005340">
    <property type="entry name" value="Putative moxR protein"/>
    <property type="match status" value="1"/>
</dbReference>
<dbReference type="FunFam" id="1.10.8.80:FF:000007">
    <property type="entry name" value="Putative moxR protein"/>
    <property type="match status" value="1"/>
</dbReference>
<reference evidence="2" key="1">
    <citation type="submission" date="2023-03" db="EMBL/GenBank/DDBJ databases">
        <authorList>
            <person name="Pearce D."/>
        </authorList>
    </citation>
    <scope>NUCLEOTIDE SEQUENCE</scope>
    <source>
        <strain evidence="2">Mc</strain>
    </source>
</reference>
<gene>
    <name evidence="2" type="primary">mxaR</name>
    <name evidence="2" type="ORF">MCNOR_0568</name>
</gene>
<evidence type="ECO:0000313" key="2">
    <source>
        <dbReference type="EMBL" id="CAI8746670.1"/>
    </source>
</evidence>
<protein>
    <submittedName>
        <fullName evidence="2">Protein MxaR may be involved in regulation of active methanol dehydrogenase formation</fullName>
    </submittedName>
</protein>
<dbReference type="Pfam" id="PF17863">
    <property type="entry name" value="AAA_lid_2"/>
    <property type="match status" value="1"/>
</dbReference>
<dbReference type="EMBL" id="OX458332">
    <property type="protein sequence ID" value="CAI8746670.1"/>
    <property type="molecule type" value="Genomic_DNA"/>
</dbReference>
<dbReference type="SMART" id="SM00382">
    <property type="entry name" value="AAA"/>
    <property type="match status" value="1"/>
</dbReference>
<dbReference type="AlphaFoldDB" id="A0AA35V338"/>
<dbReference type="CDD" id="cd00009">
    <property type="entry name" value="AAA"/>
    <property type="match status" value="1"/>
</dbReference>
<dbReference type="GO" id="GO:0005524">
    <property type="term" value="F:ATP binding"/>
    <property type="evidence" value="ECO:0007669"/>
    <property type="project" value="InterPro"/>
</dbReference>
<evidence type="ECO:0000259" key="1">
    <source>
        <dbReference type="SMART" id="SM00382"/>
    </source>
</evidence>
<dbReference type="Pfam" id="PF07726">
    <property type="entry name" value="AAA_3"/>
    <property type="match status" value="1"/>
</dbReference>
<dbReference type="PIRSF" id="PIRSF002849">
    <property type="entry name" value="AAA_ATPase_chaperone_MoxR_prd"/>
    <property type="match status" value="1"/>
</dbReference>